<feature type="transmembrane region" description="Helical" evidence="6">
    <location>
        <begin position="96"/>
        <end position="120"/>
    </location>
</feature>
<dbReference type="PANTHER" id="PTHR33529">
    <property type="entry name" value="SLR0882 PROTEIN-RELATED"/>
    <property type="match status" value="1"/>
</dbReference>
<accession>A0A8J3CQ17</accession>
<reference evidence="7" key="2">
    <citation type="submission" date="2020-09" db="EMBL/GenBank/DDBJ databases">
        <authorList>
            <person name="Sun Q."/>
            <person name="Kim S."/>
        </authorList>
    </citation>
    <scope>NUCLEOTIDE SEQUENCE</scope>
    <source>
        <strain evidence="7">KCTC 32513</strain>
    </source>
</reference>
<evidence type="ECO:0000313" key="8">
    <source>
        <dbReference type="Proteomes" id="UP000634004"/>
    </source>
</evidence>
<dbReference type="Proteomes" id="UP000634004">
    <property type="component" value="Unassembled WGS sequence"/>
</dbReference>
<organism evidence="7 8">
    <name type="scientific">Algimonas arctica</name>
    <dbReference type="NCBI Taxonomy" id="1479486"/>
    <lineage>
        <taxon>Bacteria</taxon>
        <taxon>Pseudomonadati</taxon>
        <taxon>Pseudomonadota</taxon>
        <taxon>Alphaproteobacteria</taxon>
        <taxon>Maricaulales</taxon>
        <taxon>Robiginitomaculaceae</taxon>
        <taxon>Algimonas</taxon>
    </lineage>
</organism>
<comment type="subcellular location">
    <subcellularLocation>
        <location evidence="1">Cell membrane</location>
        <topology evidence="1">Multi-pass membrane protein</topology>
    </subcellularLocation>
</comment>
<evidence type="ECO:0000256" key="4">
    <source>
        <dbReference type="ARBA" id="ARBA00022989"/>
    </source>
</evidence>
<evidence type="ECO:0000256" key="2">
    <source>
        <dbReference type="ARBA" id="ARBA00022475"/>
    </source>
</evidence>
<reference evidence="7" key="1">
    <citation type="journal article" date="2014" name="Int. J. Syst. Evol. Microbiol.">
        <title>Complete genome sequence of Corynebacterium casei LMG S-19264T (=DSM 44701T), isolated from a smear-ripened cheese.</title>
        <authorList>
            <consortium name="US DOE Joint Genome Institute (JGI-PGF)"/>
            <person name="Walter F."/>
            <person name="Albersmeier A."/>
            <person name="Kalinowski J."/>
            <person name="Ruckert C."/>
        </authorList>
    </citation>
    <scope>NUCLEOTIDE SEQUENCE</scope>
    <source>
        <strain evidence="7">KCTC 32513</strain>
    </source>
</reference>
<evidence type="ECO:0000256" key="5">
    <source>
        <dbReference type="ARBA" id="ARBA00023136"/>
    </source>
</evidence>
<dbReference type="PANTHER" id="PTHR33529:SF2">
    <property type="entry name" value="LIPOPOLYSACCHARIDE EXPORT SYSTEM PERMEASE PROTEIN LPTG"/>
    <property type="match status" value="1"/>
</dbReference>
<keyword evidence="8" id="KW-1185">Reference proteome</keyword>
<sequence>MPLTLFRYILFRAARSVLVAFLVVTSIIMLVDFVEANRDLGSDVDVSSFQLLTLTLLEIPSLIEQTIPFVVLFGMIGAINGMNRRSELIVMRASGLSAWSIIRPCLWLAGLLGIGWAMAFNPIASRMYDQFEVKSAEWLGDGPRNMEDTVWLREGRGDQQIVIRAESVNLSTRTLTNATFLLMDVGPDGNTQFARRFDAGSAQLITQGYWQLVDVIENAPGEAMQKLEAISLPTSIDKDELAEQADGNSNAGFWSMPKTIRDNEAAGFSARELRLRFNRLLSLPIMLIAMTFIAGGVSMSLTREGGTLLLMIIGAGLGFGVFFADSMVGAFGEVAIVPVIAAAWSVPLIVLMLGISHLAHIEDG</sequence>
<evidence type="ECO:0000313" key="7">
    <source>
        <dbReference type="EMBL" id="GHA93118.1"/>
    </source>
</evidence>
<dbReference type="GO" id="GO:0015920">
    <property type="term" value="P:lipopolysaccharide transport"/>
    <property type="evidence" value="ECO:0007669"/>
    <property type="project" value="TreeGrafter"/>
</dbReference>
<evidence type="ECO:0000256" key="1">
    <source>
        <dbReference type="ARBA" id="ARBA00004651"/>
    </source>
</evidence>
<dbReference type="Pfam" id="PF03739">
    <property type="entry name" value="LptF_LptG"/>
    <property type="match status" value="1"/>
</dbReference>
<keyword evidence="2" id="KW-1003">Cell membrane</keyword>
<feature type="transmembrane region" description="Helical" evidence="6">
    <location>
        <begin position="307"/>
        <end position="324"/>
    </location>
</feature>
<dbReference type="GO" id="GO:0043190">
    <property type="term" value="C:ATP-binding cassette (ABC) transporter complex"/>
    <property type="evidence" value="ECO:0007669"/>
    <property type="project" value="TreeGrafter"/>
</dbReference>
<feature type="transmembrane region" description="Helical" evidence="6">
    <location>
        <begin position="280"/>
        <end position="301"/>
    </location>
</feature>
<dbReference type="RefSeq" id="WP_189497077.1">
    <property type="nucleotide sequence ID" value="NZ_BMZH01000005.1"/>
</dbReference>
<feature type="transmembrane region" description="Helical" evidence="6">
    <location>
        <begin position="336"/>
        <end position="359"/>
    </location>
</feature>
<dbReference type="AlphaFoldDB" id="A0A8J3CQ17"/>
<evidence type="ECO:0000256" key="3">
    <source>
        <dbReference type="ARBA" id="ARBA00022692"/>
    </source>
</evidence>
<keyword evidence="5 6" id="KW-0472">Membrane</keyword>
<dbReference type="EMBL" id="BMZH01000005">
    <property type="protein sequence ID" value="GHA93118.1"/>
    <property type="molecule type" value="Genomic_DNA"/>
</dbReference>
<protein>
    <submittedName>
        <fullName evidence="7">LPS export ABC transporter permease LptG</fullName>
    </submittedName>
</protein>
<name>A0A8J3CQ17_9PROT</name>
<evidence type="ECO:0000256" key="6">
    <source>
        <dbReference type="SAM" id="Phobius"/>
    </source>
</evidence>
<keyword evidence="4 6" id="KW-1133">Transmembrane helix</keyword>
<feature type="transmembrane region" description="Helical" evidence="6">
    <location>
        <begin position="51"/>
        <end position="76"/>
    </location>
</feature>
<comment type="caution">
    <text evidence="7">The sequence shown here is derived from an EMBL/GenBank/DDBJ whole genome shotgun (WGS) entry which is preliminary data.</text>
</comment>
<gene>
    <name evidence="7" type="ORF">GCM10009069_15200</name>
</gene>
<keyword evidence="3 6" id="KW-0812">Transmembrane</keyword>
<proteinExistence type="predicted"/>
<dbReference type="InterPro" id="IPR005495">
    <property type="entry name" value="LptG/LptF_permease"/>
</dbReference>
<feature type="transmembrane region" description="Helical" evidence="6">
    <location>
        <begin position="6"/>
        <end position="31"/>
    </location>
</feature>